<dbReference type="PANTHER" id="PTHR23313:SF0">
    <property type="entry name" value="TESTIS-EXPRESSED PROTEIN 9"/>
    <property type="match status" value="1"/>
</dbReference>
<protein>
    <submittedName>
        <fullName evidence="2">Uncharacterized protein</fullName>
    </submittedName>
</protein>
<keyword evidence="1" id="KW-0812">Transmembrane</keyword>
<evidence type="ECO:0000256" key="1">
    <source>
        <dbReference type="SAM" id="Phobius"/>
    </source>
</evidence>
<dbReference type="AlphaFoldDB" id="A0A8C9FGS7"/>
<dbReference type="PANTHER" id="PTHR23313">
    <property type="entry name" value="TSEC1-RELATED"/>
    <property type="match status" value="1"/>
</dbReference>
<sequence length="172" mass="18944">MGNMRPSSFSAVLVNLGLTELEKVSNSTTAFWGFWFLLNSYISDSKFKKNVSVLVFGFVFVFSFLLGFSSEINLETQNADDAAVLEDCAGFSSAKTASEIEGKVEKGGLPDCLDDDIIPNAASEIGAEAQIRFLKAKLRVMQEELDSIMCESRKKVSFLSCEKTLSLSPFYK</sequence>
<evidence type="ECO:0000313" key="2">
    <source>
        <dbReference type="Ensembl" id="ENSPSTP00000014484.1"/>
    </source>
</evidence>
<dbReference type="Ensembl" id="ENSPSTT00000015199.1">
    <property type="protein sequence ID" value="ENSPSTP00000014484.1"/>
    <property type="gene ID" value="ENSPSTG00000010202.1"/>
</dbReference>
<keyword evidence="1" id="KW-1133">Transmembrane helix</keyword>
<accession>A0A8C9FGS7</accession>
<keyword evidence="3" id="KW-1185">Reference proteome</keyword>
<name>A0A8C9FGS7_PAVCR</name>
<evidence type="ECO:0000313" key="3">
    <source>
        <dbReference type="Proteomes" id="UP000694428"/>
    </source>
</evidence>
<proteinExistence type="predicted"/>
<reference evidence="2" key="2">
    <citation type="submission" date="2025-09" db="UniProtKB">
        <authorList>
            <consortium name="Ensembl"/>
        </authorList>
    </citation>
    <scope>IDENTIFICATION</scope>
</reference>
<feature type="transmembrane region" description="Helical" evidence="1">
    <location>
        <begin position="51"/>
        <end position="68"/>
    </location>
</feature>
<reference evidence="2" key="1">
    <citation type="submission" date="2025-08" db="UniProtKB">
        <authorList>
            <consortium name="Ensembl"/>
        </authorList>
    </citation>
    <scope>IDENTIFICATION</scope>
</reference>
<dbReference type="Proteomes" id="UP000694428">
    <property type="component" value="Unplaced"/>
</dbReference>
<keyword evidence="1" id="KW-0472">Membrane</keyword>
<organism evidence="2 3">
    <name type="scientific">Pavo cristatus</name>
    <name type="common">Indian peafowl</name>
    <name type="synonym">Blue peafowl</name>
    <dbReference type="NCBI Taxonomy" id="9049"/>
    <lineage>
        <taxon>Eukaryota</taxon>
        <taxon>Metazoa</taxon>
        <taxon>Chordata</taxon>
        <taxon>Craniata</taxon>
        <taxon>Vertebrata</taxon>
        <taxon>Euteleostomi</taxon>
        <taxon>Archelosauria</taxon>
        <taxon>Archosauria</taxon>
        <taxon>Dinosauria</taxon>
        <taxon>Saurischia</taxon>
        <taxon>Theropoda</taxon>
        <taxon>Coelurosauria</taxon>
        <taxon>Aves</taxon>
        <taxon>Neognathae</taxon>
        <taxon>Galloanserae</taxon>
        <taxon>Galliformes</taxon>
        <taxon>Phasianidae</taxon>
        <taxon>Phasianinae</taxon>
        <taxon>Pavo</taxon>
    </lineage>
</organism>